<protein>
    <submittedName>
        <fullName evidence="2">Uncharacterized protein</fullName>
    </submittedName>
</protein>
<feature type="transmembrane region" description="Helical" evidence="1">
    <location>
        <begin position="39"/>
        <end position="63"/>
    </location>
</feature>
<dbReference type="EMBL" id="VSSQ01006176">
    <property type="protein sequence ID" value="MPM31790.1"/>
    <property type="molecule type" value="Genomic_DNA"/>
</dbReference>
<gene>
    <name evidence="2" type="ORF">SDC9_78347</name>
</gene>
<keyword evidence="1" id="KW-0472">Membrane</keyword>
<sequence length="72" mass="8062">MNTLRLGSWTFLGFAILTTARIVWQLIPAYRDDYLGMQVALTFPLMLFPLASLGAAIYCLSLAEKNEIGEIH</sequence>
<proteinExistence type="predicted"/>
<feature type="transmembrane region" description="Helical" evidence="1">
    <location>
        <begin position="6"/>
        <end position="27"/>
    </location>
</feature>
<evidence type="ECO:0000313" key="2">
    <source>
        <dbReference type="EMBL" id="MPM31790.1"/>
    </source>
</evidence>
<dbReference type="AlphaFoldDB" id="A0A644YT99"/>
<keyword evidence="1" id="KW-0812">Transmembrane</keyword>
<reference evidence="2" key="1">
    <citation type="submission" date="2019-08" db="EMBL/GenBank/DDBJ databases">
        <authorList>
            <person name="Kucharzyk K."/>
            <person name="Murdoch R.W."/>
            <person name="Higgins S."/>
            <person name="Loffler F."/>
        </authorList>
    </citation>
    <scope>NUCLEOTIDE SEQUENCE</scope>
</reference>
<organism evidence="2">
    <name type="scientific">bioreactor metagenome</name>
    <dbReference type="NCBI Taxonomy" id="1076179"/>
    <lineage>
        <taxon>unclassified sequences</taxon>
        <taxon>metagenomes</taxon>
        <taxon>ecological metagenomes</taxon>
    </lineage>
</organism>
<keyword evidence="1" id="KW-1133">Transmembrane helix</keyword>
<accession>A0A644YT99</accession>
<name>A0A644YT99_9ZZZZ</name>
<comment type="caution">
    <text evidence="2">The sequence shown here is derived from an EMBL/GenBank/DDBJ whole genome shotgun (WGS) entry which is preliminary data.</text>
</comment>
<evidence type="ECO:0000256" key="1">
    <source>
        <dbReference type="SAM" id="Phobius"/>
    </source>
</evidence>